<comment type="similarity">
    <text evidence="1">Belongs to the cornifelin family.</text>
</comment>
<dbReference type="OMA" id="DDLGGCF"/>
<evidence type="ECO:0000313" key="3">
    <source>
        <dbReference type="Proteomes" id="UP000887567"/>
    </source>
</evidence>
<proteinExistence type="inferred from homology"/>
<sequence>MSAWSSGICGCFEDIGICATAYFCPCIVAGRNAEAVGESCFAHGCFSTLGCIGIFCGAKIREKIRQQYSIEGSFGHDCLMHWFCPVCAYAQEAREIKSRVPAGAAIVRS</sequence>
<name>A0A913YA49_EXADI</name>
<dbReference type="NCBIfam" id="TIGR01571">
    <property type="entry name" value="A_thal_Cys_rich"/>
    <property type="match status" value="1"/>
</dbReference>
<evidence type="ECO:0000313" key="2">
    <source>
        <dbReference type="EnsemblMetazoa" id="XP_020916648.1"/>
    </source>
</evidence>
<dbReference type="PANTHER" id="PTHR15907">
    <property type="entry name" value="DUF614 FAMILY PROTEIN-RELATED"/>
    <property type="match status" value="1"/>
</dbReference>
<dbReference type="EnsemblMetazoa" id="XM_021060989.2">
    <property type="protein sequence ID" value="XP_020916648.1"/>
    <property type="gene ID" value="LOC110254035"/>
</dbReference>
<dbReference type="GeneID" id="110254035"/>
<protein>
    <submittedName>
        <fullName evidence="2">Uncharacterized protein</fullName>
    </submittedName>
</protein>
<organism evidence="2 3">
    <name type="scientific">Exaiptasia diaphana</name>
    <name type="common">Tropical sea anemone</name>
    <name type="synonym">Aiptasia pulchella</name>
    <dbReference type="NCBI Taxonomy" id="2652724"/>
    <lineage>
        <taxon>Eukaryota</taxon>
        <taxon>Metazoa</taxon>
        <taxon>Cnidaria</taxon>
        <taxon>Anthozoa</taxon>
        <taxon>Hexacorallia</taxon>
        <taxon>Actiniaria</taxon>
        <taxon>Aiptasiidae</taxon>
        <taxon>Exaiptasia</taxon>
    </lineage>
</organism>
<evidence type="ECO:0000256" key="1">
    <source>
        <dbReference type="ARBA" id="ARBA00009024"/>
    </source>
</evidence>
<dbReference type="OrthoDB" id="1045822at2759"/>
<dbReference type="AlphaFoldDB" id="A0A913YA49"/>
<dbReference type="InterPro" id="IPR006461">
    <property type="entry name" value="PLAC_motif_containing"/>
</dbReference>
<dbReference type="KEGG" id="epa:110254035"/>
<dbReference type="RefSeq" id="XP_020916648.1">
    <property type="nucleotide sequence ID" value="XM_021060989.2"/>
</dbReference>
<reference evidence="2" key="1">
    <citation type="submission" date="2022-11" db="UniProtKB">
        <authorList>
            <consortium name="EnsemblMetazoa"/>
        </authorList>
    </citation>
    <scope>IDENTIFICATION</scope>
</reference>
<dbReference type="Proteomes" id="UP000887567">
    <property type="component" value="Unplaced"/>
</dbReference>
<accession>A0A913YA49</accession>
<dbReference type="Pfam" id="PF04749">
    <property type="entry name" value="PLAC8"/>
    <property type="match status" value="1"/>
</dbReference>
<keyword evidence="3" id="KW-1185">Reference proteome</keyword>